<comment type="cofactor">
    <cofactor evidence="4">
        <name>FMN</name>
        <dbReference type="ChEBI" id="CHEBI:58210"/>
    </cofactor>
    <text evidence="4">Binds 1 FMN per subunit.</text>
</comment>
<dbReference type="PIRSF" id="PIRSF000190">
    <property type="entry name" value="Pyd_amn-ph_oxd"/>
    <property type="match status" value="1"/>
</dbReference>
<evidence type="ECO:0000256" key="4">
    <source>
        <dbReference type="PIRSR" id="PIRSR000190-2"/>
    </source>
</evidence>
<dbReference type="InterPro" id="IPR012349">
    <property type="entry name" value="Split_barrel_FMN-bd"/>
</dbReference>
<accession>A0A444PQ95</accession>
<dbReference type="PANTHER" id="PTHR10851:SF0">
    <property type="entry name" value="PYRIDOXINE-5'-PHOSPHATE OXIDASE"/>
    <property type="match status" value="1"/>
</dbReference>
<feature type="binding site" evidence="4">
    <location>
        <position position="115"/>
    </location>
    <ligand>
        <name>FMN</name>
        <dbReference type="ChEBI" id="CHEBI:58210"/>
    </ligand>
</feature>
<feature type="binding site" evidence="4">
    <location>
        <position position="93"/>
    </location>
    <ligand>
        <name>FMN</name>
        <dbReference type="ChEBI" id="CHEBI:58210"/>
    </ligand>
</feature>
<dbReference type="InterPro" id="IPR000659">
    <property type="entry name" value="Pyridox_Oxase"/>
</dbReference>
<dbReference type="InterPro" id="IPR011576">
    <property type="entry name" value="Pyridox_Oxase_N"/>
</dbReference>
<feature type="domain" description="Pyridoxamine 5'-phosphate oxidase N-terminal" evidence="5">
    <location>
        <begin position="44"/>
        <end position="155"/>
    </location>
</feature>
<comment type="caution">
    <text evidence="6">The sequence shown here is derived from an EMBL/GenBank/DDBJ whole genome shotgun (WGS) entry which is preliminary data.</text>
</comment>
<reference evidence="6 7" key="1">
    <citation type="submission" date="2018-12" db="EMBL/GenBank/DDBJ databases">
        <authorList>
            <person name="Li F."/>
        </authorList>
    </citation>
    <scope>NUCLEOTIDE SEQUENCE [LARGE SCALE GENOMIC DNA]</scope>
    <source>
        <strain evidence="6 7">11W25H-1</strain>
    </source>
</reference>
<dbReference type="EMBL" id="RZNB01000006">
    <property type="protein sequence ID" value="RWZ46595.1"/>
    <property type="molecule type" value="Genomic_DNA"/>
</dbReference>
<evidence type="ECO:0000313" key="6">
    <source>
        <dbReference type="EMBL" id="RWZ46595.1"/>
    </source>
</evidence>
<sequence length="222" mass="24074">MTTGHDVSFRDVLRSIPTRPSEQPVLSATGAPANPLHLLRSWLEEEADRGTHVPHAFALATVSADGAPQGRTVILKDLDDEALWFASSARSPKGLAISENPVAEAVFYWAETGRQIRVSGPVAPGPREVSDADFMGRHPKARAGVIVGRQGTERPDPDEAGSLLRDALAHVEADPDDVPGHWIAYRLEARSVDVVQLRPASGGERIRYERGDDGWAVVDLWP</sequence>
<dbReference type="AlphaFoldDB" id="A0A444PQ95"/>
<dbReference type="OrthoDB" id="9780392at2"/>
<gene>
    <name evidence="6" type="ORF">ELQ90_14225</name>
</gene>
<feature type="binding site" evidence="4">
    <location>
        <begin position="71"/>
        <end position="76"/>
    </location>
    <ligand>
        <name>FMN</name>
        <dbReference type="ChEBI" id="CHEBI:58210"/>
    </ligand>
</feature>
<proteinExistence type="predicted"/>
<dbReference type="GO" id="GO:0004733">
    <property type="term" value="F:pyridoxamine phosphate oxidase activity"/>
    <property type="evidence" value="ECO:0007669"/>
    <property type="project" value="InterPro"/>
</dbReference>
<feature type="binding site" evidence="4">
    <location>
        <position position="205"/>
    </location>
    <ligand>
        <name>FMN</name>
        <dbReference type="ChEBI" id="CHEBI:58210"/>
    </ligand>
</feature>
<dbReference type="Gene3D" id="2.30.110.10">
    <property type="entry name" value="Electron Transport, Fmn-binding Protein, Chain A"/>
    <property type="match status" value="1"/>
</dbReference>
<dbReference type="GO" id="GO:0008615">
    <property type="term" value="P:pyridoxine biosynthetic process"/>
    <property type="evidence" value="ECO:0007669"/>
    <property type="project" value="InterPro"/>
</dbReference>
<evidence type="ECO:0000259" key="5">
    <source>
        <dbReference type="Pfam" id="PF01243"/>
    </source>
</evidence>
<dbReference type="PANTHER" id="PTHR10851">
    <property type="entry name" value="PYRIDOXINE-5-PHOSPHATE OXIDASE"/>
    <property type="match status" value="1"/>
</dbReference>
<evidence type="ECO:0000256" key="1">
    <source>
        <dbReference type="ARBA" id="ARBA00022630"/>
    </source>
</evidence>
<dbReference type="GO" id="GO:0010181">
    <property type="term" value="F:FMN binding"/>
    <property type="evidence" value="ECO:0007669"/>
    <property type="project" value="InterPro"/>
</dbReference>
<organism evidence="6 7">
    <name type="scientific">Labedella phragmitis</name>
    <dbReference type="NCBI Taxonomy" id="2498849"/>
    <lineage>
        <taxon>Bacteria</taxon>
        <taxon>Bacillati</taxon>
        <taxon>Actinomycetota</taxon>
        <taxon>Actinomycetes</taxon>
        <taxon>Micrococcales</taxon>
        <taxon>Microbacteriaceae</taxon>
        <taxon>Labedella</taxon>
    </lineage>
</organism>
<keyword evidence="7" id="KW-1185">Reference proteome</keyword>
<keyword evidence="2 4" id="KW-0288">FMN</keyword>
<dbReference type="Proteomes" id="UP000288547">
    <property type="component" value="Unassembled WGS sequence"/>
</dbReference>
<protein>
    <recommendedName>
        <fullName evidence="5">Pyridoxamine 5'-phosphate oxidase N-terminal domain-containing protein</fullName>
    </recommendedName>
</protein>
<keyword evidence="1" id="KW-0285">Flavoprotein</keyword>
<dbReference type="Pfam" id="PF01243">
    <property type="entry name" value="PNPOx_N"/>
    <property type="match status" value="1"/>
</dbReference>
<evidence type="ECO:0000256" key="2">
    <source>
        <dbReference type="ARBA" id="ARBA00022643"/>
    </source>
</evidence>
<keyword evidence="3" id="KW-0560">Oxidoreductase</keyword>
<evidence type="ECO:0000313" key="7">
    <source>
        <dbReference type="Proteomes" id="UP000288547"/>
    </source>
</evidence>
<evidence type="ECO:0000256" key="3">
    <source>
        <dbReference type="ARBA" id="ARBA00023002"/>
    </source>
</evidence>
<dbReference type="SUPFAM" id="SSF50475">
    <property type="entry name" value="FMN-binding split barrel"/>
    <property type="match status" value="1"/>
</dbReference>
<dbReference type="RefSeq" id="WP_128495947.1">
    <property type="nucleotide sequence ID" value="NZ_RZNB01000006.1"/>
</dbReference>
<name>A0A444PQ95_9MICO</name>